<dbReference type="Proteomes" id="UP001305647">
    <property type="component" value="Unassembled WGS sequence"/>
</dbReference>
<gene>
    <name evidence="2" type="ORF">N658DRAFT_492923</name>
</gene>
<keyword evidence="3" id="KW-1185">Reference proteome</keyword>
<evidence type="ECO:0000313" key="2">
    <source>
        <dbReference type="EMBL" id="KAK4104823.1"/>
    </source>
</evidence>
<accession>A0AAN6Q740</accession>
<evidence type="ECO:0000313" key="3">
    <source>
        <dbReference type="Proteomes" id="UP001305647"/>
    </source>
</evidence>
<keyword evidence="1" id="KW-0812">Transmembrane</keyword>
<keyword evidence="1" id="KW-1133">Transmembrane helix</keyword>
<sequence length="53" mass="6308">MAWIVWFAASLLSKCFWMHLGYLYLAEKEVGRLYAMTVGRIHPHRGFTYSWGR</sequence>
<reference evidence="2" key="2">
    <citation type="submission" date="2023-05" db="EMBL/GenBank/DDBJ databases">
        <authorList>
            <consortium name="Lawrence Berkeley National Laboratory"/>
            <person name="Steindorff A."/>
            <person name="Hensen N."/>
            <person name="Bonometti L."/>
            <person name="Westerberg I."/>
            <person name="Brannstrom I.O."/>
            <person name="Guillou S."/>
            <person name="Cros-Aarteil S."/>
            <person name="Calhoun S."/>
            <person name="Haridas S."/>
            <person name="Kuo A."/>
            <person name="Mondo S."/>
            <person name="Pangilinan J."/>
            <person name="Riley R."/>
            <person name="Labutti K."/>
            <person name="Andreopoulos B."/>
            <person name="Lipzen A."/>
            <person name="Chen C."/>
            <person name="Yanf M."/>
            <person name="Daum C."/>
            <person name="Ng V."/>
            <person name="Clum A."/>
            <person name="Ohm R."/>
            <person name="Martin F."/>
            <person name="Silar P."/>
            <person name="Natvig D."/>
            <person name="Lalanne C."/>
            <person name="Gautier V."/>
            <person name="Ament-Velasquez S.L."/>
            <person name="Kruys A."/>
            <person name="Hutchinson M.I."/>
            <person name="Powell A.J."/>
            <person name="Barry K."/>
            <person name="Miller A.N."/>
            <person name="Grigoriev I.V."/>
            <person name="Debuchy R."/>
            <person name="Gladieux P."/>
            <person name="Thoren M.H."/>
            <person name="Johannesson H."/>
        </authorList>
    </citation>
    <scope>NUCLEOTIDE SEQUENCE</scope>
    <source>
        <strain evidence="2">CBS 757.83</strain>
    </source>
</reference>
<proteinExistence type="predicted"/>
<evidence type="ECO:0000256" key="1">
    <source>
        <dbReference type="SAM" id="Phobius"/>
    </source>
</evidence>
<name>A0AAN6Q740_9PEZI</name>
<reference evidence="2" key="1">
    <citation type="journal article" date="2023" name="Mol. Phylogenet. Evol.">
        <title>Genome-scale phylogeny and comparative genomics of the fungal order Sordariales.</title>
        <authorList>
            <person name="Hensen N."/>
            <person name="Bonometti L."/>
            <person name="Westerberg I."/>
            <person name="Brannstrom I.O."/>
            <person name="Guillou S."/>
            <person name="Cros-Aarteil S."/>
            <person name="Calhoun S."/>
            <person name="Haridas S."/>
            <person name="Kuo A."/>
            <person name="Mondo S."/>
            <person name="Pangilinan J."/>
            <person name="Riley R."/>
            <person name="LaButti K."/>
            <person name="Andreopoulos B."/>
            <person name="Lipzen A."/>
            <person name="Chen C."/>
            <person name="Yan M."/>
            <person name="Daum C."/>
            <person name="Ng V."/>
            <person name="Clum A."/>
            <person name="Steindorff A."/>
            <person name="Ohm R.A."/>
            <person name="Martin F."/>
            <person name="Silar P."/>
            <person name="Natvig D.O."/>
            <person name="Lalanne C."/>
            <person name="Gautier V."/>
            <person name="Ament-Velasquez S.L."/>
            <person name="Kruys A."/>
            <person name="Hutchinson M.I."/>
            <person name="Powell A.J."/>
            <person name="Barry K."/>
            <person name="Miller A.N."/>
            <person name="Grigoriev I.V."/>
            <person name="Debuchy R."/>
            <person name="Gladieux P."/>
            <person name="Hiltunen Thoren M."/>
            <person name="Johannesson H."/>
        </authorList>
    </citation>
    <scope>NUCLEOTIDE SEQUENCE</scope>
    <source>
        <strain evidence="2">CBS 757.83</strain>
    </source>
</reference>
<feature type="transmembrane region" description="Helical" evidence="1">
    <location>
        <begin position="6"/>
        <end position="26"/>
    </location>
</feature>
<dbReference type="AlphaFoldDB" id="A0AAN6Q740"/>
<organism evidence="2 3">
    <name type="scientific">Parathielavia hyrcaniae</name>
    <dbReference type="NCBI Taxonomy" id="113614"/>
    <lineage>
        <taxon>Eukaryota</taxon>
        <taxon>Fungi</taxon>
        <taxon>Dikarya</taxon>
        <taxon>Ascomycota</taxon>
        <taxon>Pezizomycotina</taxon>
        <taxon>Sordariomycetes</taxon>
        <taxon>Sordariomycetidae</taxon>
        <taxon>Sordariales</taxon>
        <taxon>Chaetomiaceae</taxon>
        <taxon>Parathielavia</taxon>
    </lineage>
</organism>
<protein>
    <submittedName>
        <fullName evidence="2">Uncharacterized protein</fullName>
    </submittedName>
</protein>
<dbReference type="EMBL" id="MU863626">
    <property type="protein sequence ID" value="KAK4104823.1"/>
    <property type="molecule type" value="Genomic_DNA"/>
</dbReference>
<keyword evidence="1" id="KW-0472">Membrane</keyword>
<comment type="caution">
    <text evidence="2">The sequence shown here is derived from an EMBL/GenBank/DDBJ whole genome shotgun (WGS) entry which is preliminary data.</text>
</comment>